<name>A0AAN9E9T5_CROPI</name>
<accession>A0AAN9E9T5</accession>
<feature type="region of interest" description="Disordered" evidence="1">
    <location>
        <begin position="76"/>
        <end position="96"/>
    </location>
</feature>
<keyword evidence="3" id="KW-1185">Reference proteome</keyword>
<evidence type="ECO:0000313" key="2">
    <source>
        <dbReference type="EMBL" id="KAK7251561.1"/>
    </source>
</evidence>
<dbReference type="Proteomes" id="UP001372338">
    <property type="component" value="Unassembled WGS sequence"/>
</dbReference>
<protein>
    <submittedName>
        <fullName evidence="2">Uncharacterized protein</fullName>
    </submittedName>
</protein>
<proteinExistence type="predicted"/>
<organism evidence="2 3">
    <name type="scientific">Crotalaria pallida</name>
    <name type="common">Smooth rattlebox</name>
    <name type="synonym">Crotalaria striata</name>
    <dbReference type="NCBI Taxonomy" id="3830"/>
    <lineage>
        <taxon>Eukaryota</taxon>
        <taxon>Viridiplantae</taxon>
        <taxon>Streptophyta</taxon>
        <taxon>Embryophyta</taxon>
        <taxon>Tracheophyta</taxon>
        <taxon>Spermatophyta</taxon>
        <taxon>Magnoliopsida</taxon>
        <taxon>eudicotyledons</taxon>
        <taxon>Gunneridae</taxon>
        <taxon>Pentapetalae</taxon>
        <taxon>rosids</taxon>
        <taxon>fabids</taxon>
        <taxon>Fabales</taxon>
        <taxon>Fabaceae</taxon>
        <taxon>Papilionoideae</taxon>
        <taxon>50 kb inversion clade</taxon>
        <taxon>genistoids sensu lato</taxon>
        <taxon>core genistoids</taxon>
        <taxon>Crotalarieae</taxon>
        <taxon>Crotalaria</taxon>
    </lineage>
</organism>
<dbReference type="AlphaFoldDB" id="A0AAN9E9T5"/>
<sequence>MLSSFMEAIPVSHAAPVIDLTADHSPELAEDIAFSASVIVSPASVESVTSASVVANVSPDVITPPAKLKKKFDAAFGDCSPPPDAAPKRANKALKK</sequence>
<reference evidence="2 3" key="1">
    <citation type="submission" date="2024-01" db="EMBL/GenBank/DDBJ databases">
        <title>The genomes of 5 underutilized Papilionoideae crops provide insights into root nodulation and disease resistanc.</title>
        <authorList>
            <person name="Yuan L."/>
        </authorList>
    </citation>
    <scope>NUCLEOTIDE SEQUENCE [LARGE SCALE GENOMIC DNA]</scope>
    <source>
        <strain evidence="2">ZHUSHIDOU_FW_LH</strain>
        <tissue evidence="2">Leaf</tissue>
    </source>
</reference>
<dbReference type="EMBL" id="JAYWIO010000007">
    <property type="protein sequence ID" value="KAK7251561.1"/>
    <property type="molecule type" value="Genomic_DNA"/>
</dbReference>
<comment type="caution">
    <text evidence="2">The sequence shown here is derived from an EMBL/GenBank/DDBJ whole genome shotgun (WGS) entry which is preliminary data.</text>
</comment>
<evidence type="ECO:0000313" key="3">
    <source>
        <dbReference type="Proteomes" id="UP001372338"/>
    </source>
</evidence>
<gene>
    <name evidence="2" type="ORF">RIF29_34864</name>
</gene>
<evidence type="ECO:0000256" key="1">
    <source>
        <dbReference type="SAM" id="MobiDB-lite"/>
    </source>
</evidence>